<dbReference type="AlphaFoldDB" id="A0A5B0PCC4"/>
<keyword evidence="2" id="KW-1185">Reference proteome</keyword>
<accession>A0A5B0PCC4</accession>
<reference evidence="1 2" key="1">
    <citation type="submission" date="2019-05" db="EMBL/GenBank/DDBJ databases">
        <title>Emergence of the Ug99 lineage of the wheat stem rust pathogen through somatic hybridization.</title>
        <authorList>
            <person name="Li F."/>
            <person name="Upadhyaya N.M."/>
            <person name="Sperschneider J."/>
            <person name="Matny O."/>
            <person name="Nguyen-Phuc H."/>
            <person name="Mago R."/>
            <person name="Raley C."/>
            <person name="Miller M.E."/>
            <person name="Silverstein K.A.T."/>
            <person name="Henningsen E."/>
            <person name="Hirsch C.D."/>
            <person name="Visser B."/>
            <person name="Pretorius Z.A."/>
            <person name="Steffenson B.J."/>
            <person name="Schwessinger B."/>
            <person name="Dodds P.N."/>
            <person name="Figueroa M."/>
        </authorList>
    </citation>
    <scope>NUCLEOTIDE SEQUENCE [LARGE SCALE GENOMIC DNA]</scope>
    <source>
        <strain evidence="1">21-0</strain>
    </source>
</reference>
<organism evidence="1 2">
    <name type="scientific">Puccinia graminis f. sp. tritici</name>
    <dbReference type="NCBI Taxonomy" id="56615"/>
    <lineage>
        <taxon>Eukaryota</taxon>
        <taxon>Fungi</taxon>
        <taxon>Dikarya</taxon>
        <taxon>Basidiomycota</taxon>
        <taxon>Pucciniomycotina</taxon>
        <taxon>Pucciniomycetes</taxon>
        <taxon>Pucciniales</taxon>
        <taxon>Pucciniaceae</taxon>
        <taxon>Puccinia</taxon>
    </lineage>
</organism>
<name>A0A5B0PCC4_PUCGR</name>
<dbReference type="Proteomes" id="UP000324748">
    <property type="component" value="Unassembled WGS sequence"/>
</dbReference>
<proteinExistence type="predicted"/>
<comment type="caution">
    <text evidence="1">The sequence shown here is derived from an EMBL/GenBank/DDBJ whole genome shotgun (WGS) entry which is preliminary data.</text>
</comment>
<evidence type="ECO:0000313" key="2">
    <source>
        <dbReference type="Proteomes" id="UP000324748"/>
    </source>
</evidence>
<sequence length="113" mass="11704">MFGDQGRIAKQALSGIRSPNLANEAVFAAAEAVFTPADRAAADGRGSFREPSDLAKEALILATGPPCTYEDALPPGIPVVLPIPCVPPELAHVPSVSHCRLSTGVALMNWASV</sequence>
<protein>
    <submittedName>
        <fullName evidence="1">Uncharacterized protein</fullName>
    </submittedName>
</protein>
<gene>
    <name evidence="1" type="ORF">PGT21_032464</name>
</gene>
<evidence type="ECO:0000313" key="1">
    <source>
        <dbReference type="EMBL" id="KAA1098280.1"/>
    </source>
</evidence>
<dbReference type="EMBL" id="VSWC01000066">
    <property type="protein sequence ID" value="KAA1098280.1"/>
    <property type="molecule type" value="Genomic_DNA"/>
</dbReference>